<protein>
    <submittedName>
        <fullName evidence="2">DUF1307 domain-containing protein</fullName>
    </submittedName>
</protein>
<dbReference type="RefSeq" id="WP_004633668.1">
    <property type="nucleotide sequence ID" value="NZ_CP046314.1"/>
</dbReference>
<dbReference type="SUPFAM" id="SSF160704">
    <property type="entry name" value="YehR-like"/>
    <property type="match status" value="1"/>
</dbReference>
<dbReference type="InterPro" id="IPR036699">
    <property type="entry name" value="YehR-like_sf"/>
</dbReference>
<gene>
    <name evidence="2" type="ORF">FOC49_01085</name>
</gene>
<keyword evidence="3" id="KW-1185">Reference proteome</keyword>
<feature type="chain" id="PRO_5042907955" evidence="1">
    <location>
        <begin position="23"/>
        <end position="142"/>
    </location>
</feature>
<dbReference type="AlphaFoldDB" id="A0AAP9HBF4"/>
<dbReference type="EMBL" id="CP046314">
    <property type="protein sequence ID" value="QGS08570.1"/>
    <property type="molecule type" value="Genomic_DNA"/>
</dbReference>
<evidence type="ECO:0000256" key="1">
    <source>
        <dbReference type="SAM" id="SignalP"/>
    </source>
</evidence>
<dbReference type="Pfam" id="PF06998">
    <property type="entry name" value="DUF1307"/>
    <property type="match status" value="1"/>
</dbReference>
<reference evidence="2 3" key="1">
    <citation type="submission" date="2019-11" db="EMBL/GenBank/DDBJ databases">
        <title>FDA dAtabase for Regulatory Grade micrObial Sequences (FDA-ARGOS): Supporting development and validation of Infectious Disease Dx tests.</title>
        <authorList>
            <person name="Turner S."/>
            <person name="Byrd R."/>
            <person name="Tallon L."/>
            <person name="Sadzewicz L."/>
            <person name="Vavikolanu K."/>
            <person name="Mehta A."/>
            <person name="Aluvathingal J."/>
            <person name="Nadendla S."/>
            <person name="Myers T."/>
            <person name="Yan Y."/>
            <person name="Sichtig H."/>
        </authorList>
    </citation>
    <scope>NUCLEOTIDE SEQUENCE [LARGE SCALE GENOMIC DNA]</scope>
    <source>
        <strain evidence="2 3">FDAARGOS_741</strain>
    </source>
</reference>
<dbReference type="PROSITE" id="PS51257">
    <property type="entry name" value="PROKAR_LIPOPROTEIN"/>
    <property type="match status" value="1"/>
</dbReference>
<keyword evidence="1" id="KW-0732">Signal</keyword>
<feature type="signal peptide" evidence="1">
    <location>
        <begin position="1"/>
        <end position="22"/>
    </location>
</feature>
<dbReference type="Gene3D" id="3.30.1830.10">
    <property type="entry name" value="YehR-like"/>
    <property type="match status" value="1"/>
</dbReference>
<proteinExistence type="predicted"/>
<dbReference type="Proteomes" id="UP000425411">
    <property type="component" value="Chromosome"/>
</dbReference>
<dbReference type="InterPro" id="IPR009736">
    <property type="entry name" value="DUF1307"/>
</dbReference>
<name>A0AAP9HBF4_9BACL</name>
<evidence type="ECO:0000313" key="2">
    <source>
        <dbReference type="EMBL" id="QGS08570.1"/>
    </source>
</evidence>
<sequence>MKKLLKLTITFIASILLLTACSGEKTKTYINKVNGEENQIIIYYKKDIVNKLSLTHIIKNADENIRKMNKDAISSQYSNIKGVTVNFEEKEEKLIVKWEIDYTQIDFDKAKDILGLKDSLEEERKLSNIEKRIKDAGGTEKK</sequence>
<evidence type="ECO:0000313" key="3">
    <source>
        <dbReference type="Proteomes" id="UP000425411"/>
    </source>
</evidence>
<organism evidence="2 3">
    <name type="scientific">Gemella morbillorum</name>
    <dbReference type="NCBI Taxonomy" id="29391"/>
    <lineage>
        <taxon>Bacteria</taxon>
        <taxon>Bacillati</taxon>
        <taxon>Bacillota</taxon>
        <taxon>Bacilli</taxon>
        <taxon>Bacillales</taxon>
        <taxon>Gemellaceae</taxon>
        <taxon>Gemella</taxon>
    </lineage>
</organism>
<accession>A0AAP9HBF4</accession>